<keyword evidence="3" id="KW-1185">Reference proteome</keyword>
<keyword evidence="1" id="KW-0732">Signal</keyword>
<evidence type="ECO:0008006" key="4">
    <source>
        <dbReference type="Google" id="ProtNLM"/>
    </source>
</evidence>
<sequence length="139" mass="15639">MRWRRGAIAALCALGLAACEDAAISYRIEGMNHALVLERQQSFPWSEVKQAVVVSRLPKCQRKYPIESDRAEMTPMKVYEAGDLLWALEQDGRWYLASTEDCRLQPWDKPDPQALGPVVGTFLHRDGVLVFEPAPKSAP</sequence>
<accession>A0A0K6IPH2</accession>
<evidence type="ECO:0000313" key="3">
    <source>
        <dbReference type="Proteomes" id="UP000182108"/>
    </source>
</evidence>
<gene>
    <name evidence="2" type="ORF">Ga0061068_101250</name>
</gene>
<reference evidence="3" key="1">
    <citation type="submission" date="2015-08" db="EMBL/GenBank/DDBJ databases">
        <authorList>
            <person name="Babu N.S."/>
            <person name="Beckwith C.J."/>
            <person name="Beseler K.G."/>
            <person name="Brison A."/>
            <person name="Carone J.V."/>
            <person name="Caskin T.P."/>
            <person name="Diamond M."/>
            <person name="Durham M.E."/>
            <person name="Foxe J.M."/>
            <person name="Go M."/>
            <person name="Henderson B.A."/>
            <person name="Jones I.B."/>
            <person name="McGettigan J.A."/>
            <person name="Micheletti S.J."/>
            <person name="Nasrallah M.E."/>
            <person name="Ortiz D."/>
            <person name="Piller C.R."/>
            <person name="Privatt S.R."/>
            <person name="Schneider S.L."/>
            <person name="Sharp S."/>
            <person name="Smith T.C."/>
            <person name="Stanton J.D."/>
            <person name="Ullery H.E."/>
            <person name="Wilson R.J."/>
            <person name="Serrano M.G."/>
            <person name="Buck G."/>
            <person name="Lee V."/>
            <person name="Wang Y."/>
            <person name="Carvalho R."/>
            <person name="Voegtly L."/>
            <person name="Shi R."/>
            <person name="Duckworth R."/>
            <person name="Johnson A."/>
            <person name="Loviza R."/>
            <person name="Walstead R."/>
            <person name="Shah Z."/>
            <person name="Kiflezghi M."/>
            <person name="Wade K."/>
            <person name="Ball S.L."/>
            <person name="Bradley K.W."/>
            <person name="Asai D.J."/>
            <person name="Bowman C.A."/>
            <person name="Russell D.A."/>
            <person name="Pope W.H."/>
            <person name="Jacobs-Sera D."/>
            <person name="Hendrix R.W."/>
            <person name="Hatfull G.F."/>
        </authorList>
    </citation>
    <scope>NUCLEOTIDE SEQUENCE [LARGE SCALE GENOMIC DNA]</scope>
    <source>
        <strain evidence="3">JCM 19170</strain>
    </source>
</reference>
<proteinExistence type="predicted"/>
<organism evidence="2 3">
    <name type="scientific">Tepidiphilus thermophilus</name>
    <dbReference type="NCBI Taxonomy" id="876478"/>
    <lineage>
        <taxon>Bacteria</taxon>
        <taxon>Pseudomonadati</taxon>
        <taxon>Pseudomonadota</taxon>
        <taxon>Hydrogenophilia</taxon>
        <taxon>Hydrogenophilales</taxon>
        <taxon>Hydrogenophilaceae</taxon>
        <taxon>Tepidiphilus</taxon>
    </lineage>
</organism>
<dbReference type="AlphaFoldDB" id="A0A0K6IPH2"/>
<dbReference type="Proteomes" id="UP000182108">
    <property type="component" value="Unassembled WGS sequence"/>
</dbReference>
<dbReference type="RefSeq" id="WP_055422622.1">
    <property type="nucleotide sequence ID" value="NZ_CYHH01000001.1"/>
</dbReference>
<protein>
    <recommendedName>
        <fullName evidence="4">Lipoprotein</fullName>
    </recommendedName>
</protein>
<evidence type="ECO:0000313" key="2">
    <source>
        <dbReference type="EMBL" id="CUB05192.1"/>
    </source>
</evidence>
<dbReference type="PROSITE" id="PS51257">
    <property type="entry name" value="PROKAR_LIPOPROTEIN"/>
    <property type="match status" value="1"/>
</dbReference>
<dbReference type="OrthoDB" id="5297723at2"/>
<name>A0A0K6IPH2_9PROT</name>
<dbReference type="EMBL" id="CYHH01000001">
    <property type="protein sequence ID" value="CUB05192.1"/>
    <property type="molecule type" value="Genomic_DNA"/>
</dbReference>
<feature type="chain" id="PRO_5005505716" description="Lipoprotein" evidence="1">
    <location>
        <begin position="23"/>
        <end position="139"/>
    </location>
</feature>
<evidence type="ECO:0000256" key="1">
    <source>
        <dbReference type="SAM" id="SignalP"/>
    </source>
</evidence>
<feature type="signal peptide" evidence="1">
    <location>
        <begin position="1"/>
        <end position="22"/>
    </location>
</feature>